<dbReference type="SUPFAM" id="SSF51283">
    <property type="entry name" value="dUTPase-like"/>
    <property type="match status" value="1"/>
</dbReference>
<evidence type="ECO:0000256" key="3">
    <source>
        <dbReference type="ARBA" id="ARBA00022801"/>
    </source>
</evidence>
<dbReference type="GO" id="GO:0004170">
    <property type="term" value="F:dUTP diphosphatase activity"/>
    <property type="evidence" value="ECO:0007669"/>
    <property type="project" value="UniProtKB-EC"/>
</dbReference>
<dbReference type="Pfam" id="PF00692">
    <property type="entry name" value="dUTPase"/>
    <property type="match status" value="1"/>
</dbReference>
<evidence type="ECO:0000256" key="4">
    <source>
        <dbReference type="ARBA" id="ARBA00023080"/>
    </source>
</evidence>
<dbReference type="InterPro" id="IPR033704">
    <property type="entry name" value="dUTPase_trimeric"/>
</dbReference>
<evidence type="ECO:0000256" key="1">
    <source>
        <dbReference type="ARBA" id="ARBA00006581"/>
    </source>
</evidence>
<evidence type="ECO:0000256" key="2">
    <source>
        <dbReference type="ARBA" id="ARBA00012379"/>
    </source>
</evidence>
<keyword evidence="3" id="KW-0378">Hydrolase</keyword>
<dbReference type="InterPro" id="IPR029054">
    <property type="entry name" value="dUTPase-like"/>
</dbReference>
<dbReference type="GO" id="GO:0000287">
    <property type="term" value="F:magnesium ion binding"/>
    <property type="evidence" value="ECO:0007669"/>
    <property type="project" value="InterPro"/>
</dbReference>
<comment type="similarity">
    <text evidence="1">Belongs to the dUTPase family.</text>
</comment>
<name>A0A8S5SW51_9CAUD</name>
<feature type="domain" description="dUTPase-like" evidence="5">
    <location>
        <begin position="74"/>
        <end position="184"/>
    </location>
</feature>
<dbReference type="GO" id="GO:0046081">
    <property type="term" value="P:dUTP catabolic process"/>
    <property type="evidence" value="ECO:0007669"/>
    <property type="project" value="InterPro"/>
</dbReference>
<keyword evidence="4" id="KW-0546">Nucleotide metabolism</keyword>
<protein>
    <recommendedName>
        <fullName evidence="2">dUTP diphosphatase</fullName>
        <ecNumber evidence="2">3.6.1.23</ecNumber>
    </recommendedName>
</protein>
<dbReference type="CDD" id="cd07557">
    <property type="entry name" value="trimeric_dUTPase"/>
    <property type="match status" value="1"/>
</dbReference>
<proteinExistence type="inferred from homology"/>
<dbReference type="PANTHER" id="PTHR11241">
    <property type="entry name" value="DEOXYURIDINE 5'-TRIPHOSPHATE NUCLEOTIDOHYDROLASE"/>
    <property type="match status" value="1"/>
</dbReference>
<dbReference type="EMBL" id="BK032687">
    <property type="protein sequence ID" value="DAF55144.1"/>
    <property type="molecule type" value="Genomic_DNA"/>
</dbReference>
<dbReference type="PANTHER" id="PTHR11241:SF0">
    <property type="entry name" value="DEOXYURIDINE 5'-TRIPHOSPHATE NUCLEOTIDOHYDROLASE"/>
    <property type="match status" value="1"/>
</dbReference>
<organism evidence="6">
    <name type="scientific">Siphoviridae sp. ctZHD14</name>
    <dbReference type="NCBI Taxonomy" id="2827891"/>
    <lineage>
        <taxon>Viruses</taxon>
        <taxon>Duplodnaviria</taxon>
        <taxon>Heunggongvirae</taxon>
        <taxon>Uroviricota</taxon>
        <taxon>Caudoviricetes</taxon>
    </lineage>
</organism>
<evidence type="ECO:0000313" key="6">
    <source>
        <dbReference type="EMBL" id="DAF55144.1"/>
    </source>
</evidence>
<evidence type="ECO:0000259" key="5">
    <source>
        <dbReference type="Pfam" id="PF00692"/>
    </source>
</evidence>
<dbReference type="GO" id="GO:0006226">
    <property type="term" value="P:dUMP biosynthetic process"/>
    <property type="evidence" value="ECO:0007669"/>
    <property type="project" value="InterPro"/>
</dbReference>
<dbReference type="EC" id="3.6.1.23" evidence="2"/>
<accession>A0A8S5SW51</accession>
<sequence length="187" mass="21004">MKTAISNDADFWHKTLNATTCDVDSAIVTIDDVHSVTAAKIEKNRKKAKIKIKYLPGATRMKKVEKGDLIDCFAYETVELKKGESTLINLGFACELPEGYEAHLYPRSSTFKNFKVLMTNSVGLIDSSFRGDNDVWKMAVYAVEDTIIKAGERPCQFRIMECQPDIEFEEVDSLNNEERGSFGSTGR</sequence>
<reference evidence="6" key="1">
    <citation type="journal article" date="2021" name="Proc. Natl. Acad. Sci. U.S.A.">
        <title>A Catalog of Tens of Thousands of Viruses from Human Metagenomes Reveals Hidden Associations with Chronic Diseases.</title>
        <authorList>
            <person name="Tisza M.J."/>
            <person name="Buck C.B."/>
        </authorList>
    </citation>
    <scope>NUCLEOTIDE SEQUENCE</scope>
    <source>
        <strain evidence="6">CtZHD14</strain>
    </source>
</reference>
<dbReference type="InterPro" id="IPR036157">
    <property type="entry name" value="dUTPase-like_sf"/>
</dbReference>
<dbReference type="InterPro" id="IPR008181">
    <property type="entry name" value="dUTPase"/>
</dbReference>
<dbReference type="Gene3D" id="2.70.40.10">
    <property type="match status" value="1"/>
</dbReference>